<dbReference type="GeneID" id="43448702"/>
<evidence type="ECO:0000256" key="1">
    <source>
        <dbReference type="SAM" id="Phobius"/>
    </source>
</evidence>
<proteinExistence type="predicted"/>
<name>V5XJ61_MYCNE</name>
<dbReference type="KEGG" id="mne:D174_04160"/>
<protein>
    <submittedName>
        <fullName evidence="2">Uncharacterized protein</fullName>
    </submittedName>
</protein>
<keyword evidence="1" id="KW-0472">Membrane</keyword>
<dbReference type="eggNOG" id="ENOG5031QQK">
    <property type="taxonomic scope" value="Bacteria"/>
</dbReference>
<dbReference type="Proteomes" id="UP000018763">
    <property type="component" value="Chromosome"/>
</dbReference>
<organism evidence="2 3">
    <name type="scientific">Mycolicibacterium neoaurum VKM Ac-1815D</name>
    <dbReference type="NCBI Taxonomy" id="700508"/>
    <lineage>
        <taxon>Bacteria</taxon>
        <taxon>Bacillati</taxon>
        <taxon>Actinomycetota</taxon>
        <taxon>Actinomycetes</taxon>
        <taxon>Mycobacteriales</taxon>
        <taxon>Mycobacteriaceae</taxon>
        <taxon>Mycolicibacterium</taxon>
    </lineage>
</organism>
<accession>V5XJ61</accession>
<dbReference type="AlphaFoldDB" id="V5XJ61"/>
<sequence>MSDGLTEPVDPVSPAGRIYLAITDKLLTAEFDRRKAFESRAAALLGSSGTMLTLIFGITVLVTGDGKDAVYQSAAAVGVLIAAMAAFLLSAVLAIVVQAHGFEYDVLSNESLTSLARDDTEWARRADDATRAWVGIQASTICTMRKGNRTKAAQVAWSLWIQVVAVTLLSASVGAELVSRLCETQPFPVCSYSVFSTHQPPEAHVDSPVPALTK</sequence>
<keyword evidence="1" id="KW-0812">Transmembrane</keyword>
<evidence type="ECO:0000313" key="3">
    <source>
        <dbReference type="Proteomes" id="UP000018763"/>
    </source>
</evidence>
<gene>
    <name evidence="2" type="ORF">D174_04160</name>
</gene>
<feature type="transmembrane region" description="Helical" evidence="1">
    <location>
        <begin position="155"/>
        <end position="175"/>
    </location>
</feature>
<dbReference type="RefSeq" id="WP_019513427.1">
    <property type="nucleotide sequence ID" value="NC_023036.2"/>
</dbReference>
<dbReference type="EMBL" id="CP006936">
    <property type="protein sequence ID" value="AHC27811.1"/>
    <property type="molecule type" value="Genomic_DNA"/>
</dbReference>
<feature type="transmembrane region" description="Helical" evidence="1">
    <location>
        <begin position="41"/>
        <end position="62"/>
    </location>
</feature>
<evidence type="ECO:0000313" key="2">
    <source>
        <dbReference type="EMBL" id="AHC27811.1"/>
    </source>
</evidence>
<keyword evidence="1" id="KW-1133">Transmembrane helix</keyword>
<feature type="transmembrane region" description="Helical" evidence="1">
    <location>
        <begin position="74"/>
        <end position="97"/>
    </location>
</feature>
<dbReference type="HOGENOM" id="CLU_111995_0_0_11"/>
<keyword evidence="3" id="KW-1185">Reference proteome</keyword>
<reference evidence="2 3" key="1">
    <citation type="journal article" date="2014" name="Genome Announc.">
        <title>Complete Genome Sequence of Sterol-Transforming Mycobacterium neoaurum Strain VKM Ac-1815D.</title>
        <authorList>
            <person name="Shtratnikova V.Y."/>
            <person name="Bragin E.Y."/>
            <person name="Dovbnya D.V."/>
            <person name="Pekov Y.A."/>
            <person name="Schelkunov M.I."/>
            <person name="Strizhov N."/>
            <person name="Ivashina T.V."/>
            <person name="Ashapkin V.V."/>
            <person name="Donova M.V."/>
        </authorList>
    </citation>
    <scope>NUCLEOTIDE SEQUENCE [LARGE SCALE GENOMIC DNA]</scope>
    <source>
        <strain evidence="2 3">VKM Ac-1815D</strain>
    </source>
</reference>